<dbReference type="AlphaFoldDB" id="A0A6L8UVG6"/>
<name>A0A6L8UVG6_9BACL</name>
<keyword evidence="2" id="KW-0808">Transferase</keyword>
<feature type="domain" description="Aminoglycoside phosphotransferase" evidence="1">
    <location>
        <begin position="29"/>
        <end position="241"/>
    </location>
</feature>
<dbReference type="SUPFAM" id="SSF56112">
    <property type="entry name" value="Protein kinase-like (PK-like)"/>
    <property type="match status" value="1"/>
</dbReference>
<dbReference type="Gene3D" id="3.30.200.150">
    <property type="match status" value="1"/>
</dbReference>
<dbReference type="PANTHER" id="PTHR21310">
    <property type="entry name" value="AMINOGLYCOSIDE PHOSPHOTRANSFERASE-RELATED-RELATED"/>
    <property type="match status" value="1"/>
</dbReference>
<sequence>MTAYQKPSLAVSEIEVVLRNHFGPGAAELTPLTGGNLSSVFSFVHEGNGYVVKFSDLEGAYQTESFVSNLLSRQGIAFPKCLVLGKTGSLAYIITERIGGRNLADYTVEQQAAHLPELISILTKLAAVDVGSTNGFGWIGPDGNGTYASWKDFVIACSAEDQTGTFWENWHDLFRTSYLERSVYEEIYNRLMSCISYNEPHRGFIHGDFQQWNILSDGECITGIIDGNCIYGDPLVDLAILDLHMPWSGVIKAYQDFQTKCGITIPNFKARLIGAYYFKGLDGLRFYAKMGWKDAYQGTRQFLLNLES</sequence>
<organism evidence="2 3">
    <name type="scientific">Paenibacillus silvestris</name>
    <dbReference type="NCBI Taxonomy" id="2606219"/>
    <lineage>
        <taxon>Bacteria</taxon>
        <taxon>Bacillati</taxon>
        <taxon>Bacillota</taxon>
        <taxon>Bacilli</taxon>
        <taxon>Bacillales</taxon>
        <taxon>Paenibacillaceae</taxon>
        <taxon>Paenibacillus</taxon>
    </lineage>
</organism>
<dbReference type="Gene3D" id="3.90.1200.10">
    <property type="match status" value="1"/>
</dbReference>
<dbReference type="InterPro" id="IPR002575">
    <property type="entry name" value="Aminoglycoside_PTrfase"/>
</dbReference>
<dbReference type="GO" id="GO:0016740">
    <property type="term" value="F:transferase activity"/>
    <property type="evidence" value="ECO:0007669"/>
    <property type="project" value="UniProtKB-KW"/>
</dbReference>
<evidence type="ECO:0000313" key="2">
    <source>
        <dbReference type="EMBL" id="MZQ81119.1"/>
    </source>
</evidence>
<evidence type="ECO:0000313" key="3">
    <source>
        <dbReference type="Proteomes" id="UP000481087"/>
    </source>
</evidence>
<dbReference type="Pfam" id="PF01636">
    <property type="entry name" value="APH"/>
    <property type="match status" value="1"/>
</dbReference>
<protein>
    <submittedName>
        <fullName evidence="2">Phosphotransferase</fullName>
    </submittedName>
</protein>
<dbReference type="EMBL" id="WTUZ01000007">
    <property type="protein sequence ID" value="MZQ81119.1"/>
    <property type="molecule type" value="Genomic_DNA"/>
</dbReference>
<accession>A0A6L8UVG6</accession>
<evidence type="ECO:0000259" key="1">
    <source>
        <dbReference type="Pfam" id="PF01636"/>
    </source>
</evidence>
<proteinExistence type="predicted"/>
<dbReference type="RefSeq" id="WP_161405427.1">
    <property type="nucleotide sequence ID" value="NZ_WTUZ01000007.1"/>
</dbReference>
<gene>
    <name evidence="2" type="ORF">GQF01_03085</name>
</gene>
<dbReference type="InterPro" id="IPR011009">
    <property type="entry name" value="Kinase-like_dom_sf"/>
</dbReference>
<dbReference type="Proteomes" id="UP000481087">
    <property type="component" value="Unassembled WGS sequence"/>
</dbReference>
<dbReference type="InterPro" id="IPR051678">
    <property type="entry name" value="AGP_Transferase"/>
</dbReference>
<reference evidence="2 3" key="1">
    <citation type="submission" date="2019-12" db="EMBL/GenBank/DDBJ databases">
        <title>Paenibacillus sp. nov. sp. isolated from soil.</title>
        <authorList>
            <person name="Kim J."/>
            <person name="Jeong S.E."/>
            <person name="Jung H.S."/>
            <person name="Jeon C.O."/>
        </authorList>
    </citation>
    <scope>NUCLEOTIDE SEQUENCE [LARGE SCALE GENOMIC DNA]</scope>
    <source>
        <strain evidence="2 3">5J-6</strain>
    </source>
</reference>
<comment type="caution">
    <text evidence="2">The sequence shown here is derived from an EMBL/GenBank/DDBJ whole genome shotgun (WGS) entry which is preliminary data.</text>
</comment>
<keyword evidence="3" id="KW-1185">Reference proteome</keyword>